<keyword evidence="3" id="KW-0805">Transcription regulation</keyword>
<dbReference type="Gene3D" id="3.40.50.2300">
    <property type="match status" value="1"/>
</dbReference>
<keyword evidence="2" id="KW-0677">Repeat</keyword>
<proteinExistence type="predicted"/>
<dbReference type="GO" id="GO:0008982">
    <property type="term" value="F:protein-N(PI)-phosphohistidine-sugar phosphotransferase activity"/>
    <property type="evidence" value="ECO:0007669"/>
    <property type="project" value="InterPro"/>
</dbReference>
<evidence type="ECO:0000256" key="3">
    <source>
        <dbReference type="ARBA" id="ARBA00023015"/>
    </source>
</evidence>
<feature type="domain" description="PRD" evidence="7">
    <location>
        <begin position="180"/>
        <end position="292"/>
    </location>
</feature>
<dbReference type="GO" id="GO:0009401">
    <property type="term" value="P:phosphoenolpyruvate-dependent sugar phosphotransferase system"/>
    <property type="evidence" value="ECO:0007669"/>
    <property type="project" value="InterPro"/>
</dbReference>
<dbReference type="EMBL" id="AWTT01000024">
    <property type="protein sequence ID" value="KIS03305.1"/>
    <property type="molecule type" value="Genomic_DNA"/>
</dbReference>
<dbReference type="InterPro" id="IPR011608">
    <property type="entry name" value="PRD"/>
</dbReference>
<evidence type="ECO:0000256" key="2">
    <source>
        <dbReference type="ARBA" id="ARBA00022737"/>
    </source>
</evidence>
<reference evidence="8 9" key="1">
    <citation type="submission" date="2013-08" db="EMBL/GenBank/DDBJ databases">
        <title>Lactobacillus wasatchii sp. WDC04, a late gas producing bacteria isolated from aged chedder cheese.</title>
        <authorList>
            <person name="Oberg C.J."/>
            <person name="Culumber M."/>
            <person name="McMahon D.J."/>
            <person name="Broadbent J.R."/>
            <person name="Oberg T.S."/>
            <person name="Ortaki F."/>
        </authorList>
    </citation>
    <scope>NUCLEOTIDE SEQUENCE [LARGE SCALE GENOMIC DNA]</scope>
    <source>
        <strain evidence="8 9">WDC04</strain>
    </source>
</reference>
<dbReference type="InterPro" id="IPR003501">
    <property type="entry name" value="PTS_EIIB_2/3"/>
</dbReference>
<dbReference type="PROSITE" id="PS51372">
    <property type="entry name" value="PRD_2"/>
    <property type="match status" value="2"/>
</dbReference>
<evidence type="ECO:0000256" key="4">
    <source>
        <dbReference type="ARBA" id="ARBA00023159"/>
    </source>
</evidence>
<accession>A0A0D1A5X3</accession>
<keyword evidence="5" id="KW-0804">Transcription</keyword>
<dbReference type="InterPro" id="IPR050661">
    <property type="entry name" value="BglG_antiterminators"/>
</dbReference>
<evidence type="ECO:0000313" key="8">
    <source>
        <dbReference type="EMBL" id="KIS03305.1"/>
    </source>
</evidence>
<dbReference type="Pfam" id="PF05043">
    <property type="entry name" value="Mga"/>
    <property type="match status" value="1"/>
</dbReference>
<keyword evidence="9" id="KW-1185">Reference proteome</keyword>
<evidence type="ECO:0000256" key="1">
    <source>
        <dbReference type="ARBA" id="ARBA00022679"/>
    </source>
</evidence>
<dbReference type="SUPFAM" id="SSF63520">
    <property type="entry name" value="PTS-regulatory domain, PRD"/>
    <property type="match status" value="2"/>
</dbReference>
<evidence type="ECO:0000259" key="7">
    <source>
        <dbReference type="PROSITE" id="PS51372"/>
    </source>
</evidence>
<dbReference type="Pfam" id="PF00874">
    <property type="entry name" value="PRD"/>
    <property type="match status" value="2"/>
</dbReference>
<dbReference type="STRING" id="1335616.WDC_1123"/>
<dbReference type="Gene3D" id="1.10.10.10">
    <property type="entry name" value="Winged helix-like DNA-binding domain superfamily/Winged helix DNA-binding domain"/>
    <property type="match status" value="1"/>
</dbReference>
<dbReference type="PATRIC" id="fig|1335616.4.peg.1128"/>
<protein>
    <submittedName>
        <fullName evidence="8">Transcriptional antiterminator of lichenan operon, BglG family</fullName>
    </submittedName>
</protein>
<dbReference type="CDD" id="cd05568">
    <property type="entry name" value="PTS_IIB_bgl_like"/>
    <property type="match status" value="1"/>
</dbReference>
<organism evidence="8 9">
    <name type="scientific">Paucilactobacillus wasatchensis</name>
    <dbReference type="NCBI Taxonomy" id="1335616"/>
    <lineage>
        <taxon>Bacteria</taxon>
        <taxon>Bacillati</taxon>
        <taxon>Bacillota</taxon>
        <taxon>Bacilli</taxon>
        <taxon>Lactobacillales</taxon>
        <taxon>Lactobacillaceae</taxon>
        <taxon>Paucilactobacillus</taxon>
    </lineage>
</organism>
<evidence type="ECO:0000256" key="5">
    <source>
        <dbReference type="ARBA" id="ARBA00023163"/>
    </source>
</evidence>
<gene>
    <name evidence="8" type="primary">bglG</name>
    <name evidence="8" type="ORF">WDC_1123</name>
</gene>
<dbReference type="AlphaFoldDB" id="A0A0D1A5X3"/>
<dbReference type="RefSeq" id="WP_044010868.1">
    <property type="nucleotide sequence ID" value="NZ_AWTT01000024.1"/>
</dbReference>
<dbReference type="InterPro" id="IPR013011">
    <property type="entry name" value="PTS_EIIB_2"/>
</dbReference>
<dbReference type="Proteomes" id="UP000032279">
    <property type="component" value="Unassembled WGS sequence"/>
</dbReference>
<dbReference type="PANTHER" id="PTHR30185">
    <property type="entry name" value="CRYPTIC BETA-GLUCOSIDE BGL OPERON ANTITERMINATOR"/>
    <property type="match status" value="1"/>
</dbReference>
<dbReference type="PROSITE" id="PS51099">
    <property type="entry name" value="PTS_EIIB_TYPE_2"/>
    <property type="match status" value="1"/>
</dbReference>
<keyword evidence="4" id="KW-0010">Activator</keyword>
<dbReference type="InterPro" id="IPR007737">
    <property type="entry name" value="Mga_HTH"/>
</dbReference>
<name>A0A0D1A5X3_9LACO</name>
<dbReference type="InterPro" id="IPR036388">
    <property type="entry name" value="WH-like_DNA-bd_sf"/>
</dbReference>
<evidence type="ECO:0000313" key="9">
    <source>
        <dbReference type="Proteomes" id="UP000032279"/>
    </source>
</evidence>
<dbReference type="SUPFAM" id="SSF52794">
    <property type="entry name" value="PTS system IIB component-like"/>
    <property type="match status" value="1"/>
</dbReference>
<keyword evidence="1" id="KW-0808">Transferase</keyword>
<dbReference type="InterPro" id="IPR013196">
    <property type="entry name" value="HTH_11"/>
</dbReference>
<sequence>MNKYFDLIVRALNNSETQLTAAELAKAIGVSKKTIYRAVEESNNHFGTTVIESQRGLGYKLNYELYSKMTSHSNQNQLMSYSPVERRNQIISNILFSVPLAKSLRRMYQPYYVSSDLIHQDLVEISKVLQQFGIKLVTRDDMVSATGNEESIRQAINEILIDSGAMSQENVSEFADQFEDINVYDRHFLITQLSWIQRSLGTTIPYPYNINIFSHLYILIRRFRTGRVQENSDLDCPNDEQQATINNNVNFFKIASDVIKNISDYLHYQLPDIEKYYLLQYLISMRYVHDLTFEGKVPDQVAEIVEYYIKAIQPNPEEEQVKVLRNDLISHIKPMLNRLDHHIVVFNKLLKDIKVEYGDLFDKVRRTSREIEAKFHWGTPVSDDEIGFITLYFANYFENLPRNTKALIMCASGIGTSKLLYVKVHKAFPDLQIRDVISKADYENDDRKYTDIDLIITTVDVAPKNHARVVLSSAIFSKADRKRVEEMINHS</sequence>
<evidence type="ECO:0000259" key="6">
    <source>
        <dbReference type="PROSITE" id="PS51099"/>
    </source>
</evidence>
<dbReference type="InterPro" id="IPR036095">
    <property type="entry name" value="PTS_EIIB-like_sf"/>
</dbReference>
<feature type="domain" description="PTS EIIB type-2" evidence="6">
    <location>
        <begin position="404"/>
        <end position="491"/>
    </location>
</feature>
<comment type="caution">
    <text evidence="8">The sequence shown here is derived from an EMBL/GenBank/DDBJ whole genome shotgun (WGS) entry which is preliminary data.</text>
</comment>
<dbReference type="Gene3D" id="1.10.1790.10">
    <property type="entry name" value="PRD domain"/>
    <property type="match status" value="2"/>
</dbReference>
<feature type="domain" description="PRD" evidence="7">
    <location>
        <begin position="296"/>
        <end position="403"/>
    </location>
</feature>
<dbReference type="GO" id="GO:0006355">
    <property type="term" value="P:regulation of DNA-templated transcription"/>
    <property type="evidence" value="ECO:0007669"/>
    <property type="project" value="InterPro"/>
</dbReference>
<dbReference type="OrthoDB" id="3239954at2"/>
<dbReference type="PANTHER" id="PTHR30185:SF18">
    <property type="entry name" value="TRANSCRIPTIONAL REGULATOR MTLR"/>
    <property type="match status" value="1"/>
</dbReference>
<dbReference type="Pfam" id="PF08279">
    <property type="entry name" value="HTH_11"/>
    <property type="match status" value="1"/>
</dbReference>
<dbReference type="InterPro" id="IPR036634">
    <property type="entry name" value="PRD_sf"/>
</dbReference>
<dbReference type="Pfam" id="PF02302">
    <property type="entry name" value="PTS_IIB"/>
    <property type="match status" value="1"/>
</dbReference>